<dbReference type="GO" id="GO:0030527">
    <property type="term" value="F:structural constituent of chromatin"/>
    <property type="evidence" value="ECO:0007669"/>
    <property type="project" value="InterPro"/>
</dbReference>
<dbReference type="InterPro" id="IPR000119">
    <property type="entry name" value="Hist_DNA-bd"/>
</dbReference>
<dbReference type="InterPro" id="IPR010992">
    <property type="entry name" value="IHF-like_DNA-bd_dom_sf"/>
</dbReference>
<evidence type="ECO:0000313" key="8">
    <source>
        <dbReference type="Proteomes" id="UP000255008"/>
    </source>
</evidence>
<dbReference type="AlphaFoldDB" id="A0A0D5AVI6"/>
<dbReference type="SUPFAM" id="SSF47729">
    <property type="entry name" value="IHF-like DNA-binding proteins"/>
    <property type="match status" value="1"/>
</dbReference>
<evidence type="ECO:0000256" key="4">
    <source>
        <dbReference type="SAM" id="MobiDB-lite"/>
    </source>
</evidence>
<reference evidence="5 10" key="2">
    <citation type="submission" date="2023-07" db="EMBL/GenBank/DDBJ databases">
        <authorList>
            <person name="Peeters C."/>
        </authorList>
    </citation>
    <scope>NUCLEOTIDE SEQUENCE</scope>
    <source>
        <strain evidence="6 10">R-77569</strain>
        <strain evidence="5">R-77591</strain>
    </source>
</reference>
<evidence type="ECO:0000256" key="1">
    <source>
        <dbReference type="ARBA" id="ARBA00010529"/>
    </source>
</evidence>
<dbReference type="SMART" id="SM00411">
    <property type="entry name" value="BHL"/>
    <property type="match status" value="1"/>
</dbReference>
<comment type="similarity">
    <text evidence="1 3">Belongs to the bacterial histone-like protein family.</text>
</comment>
<proteinExistence type="inferred from homology"/>
<evidence type="ECO:0000313" key="5">
    <source>
        <dbReference type="EMBL" id="CAJ0680750.1"/>
    </source>
</evidence>
<dbReference type="RefSeq" id="WP_045219204.1">
    <property type="nucleotide sequence ID" value="NZ_BAAAEC010000011.1"/>
</dbReference>
<protein>
    <submittedName>
        <fullName evidence="7">Bacterial DNA-binding protein</fullName>
    </submittedName>
</protein>
<evidence type="ECO:0000313" key="7">
    <source>
        <dbReference type="EMBL" id="SUE36336.1"/>
    </source>
</evidence>
<reference evidence="7 8" key="1">
    <citation type="submission" date="2018-06" db="EMBL/GenBank/DDBJ databases">
        <authorList>
            <consortium name="Pathogen Informatics"/>
            <person name="Doyle S."/>
        </authorList>
    </citation>
    <scope>NUCLEOTIDE SEQUENCE [LARGE SCALE GENOMIC DNA]</scope>
    <source>
        <strain evidence="7 8">NCTC10894</strain>
    </source>
</reference>
<feature type="region of interest" description="Disordered" evidence="4">
    <location>
        <begin position="1"/>
        <end position="29"/>
    </location>
</feature>
<dbReference type="EMBL" id="CATVXE010000003">
    <property type="protein sequence ID" value="CAJ0680750.1"/>
    <property type="molecule type" value="Genomic_DNA"/>
</dbReference>
<accession>A0A0D5AVI6</accession>
<keyword evidence="10" id="KW-1185">Reference proteome</keyword>
<dbReference type="GO" id="GO:0003677">
    <property type="term" value="F:DNA binding"/>
    <property type="evidence" value="ECO:0007669"/>
    <property type="project" value="UniProtKB-KW"/>
</dbReference>
<dbReference type="Proteomes" id="UP001190002">
    <property type="component" value="Unassembled WGS sequence"/>
</dbReference>
<dbReference type="Proteomes" id="UP000255008">
    <property type="component" value="Unassembled WGS sequence"/>
</dbReference>
<dbReference type="EMBL" id="UGVE01000002">
    <property type="protein sequence ID" value="SUE36336.1"/>
    <property type="molecule type" value="Genomic_DNA"/>
</dbReference>
<dbReference type="OrthoDB" id="331625at2"/>
<comment type="caution">
    <text evidence="5">The sequence shown here is derived from an EMBL/GenBank/DDBJ whole genome shotgun (WGS) entry which is preliminary data.</text>
</comment>
<name>A0A0D5AVI6_9RALS</name>
<dbReference type="Proteomes" id="UP001190452">
    <property type="component" value="Unassembled WGS sequence"/>
</dbReference>
<evidence type="ECO:0000313" key="9">
    <source>
        <dbReference type="Proteomes" id="UP001190002"/>
    </source>
</evidence>
<sequence length="137" mass="14445">MATKTKTAAKKAAPAKKTAPAKKAAAAAPAVKPLKNTFTKASLVSHLAEQAAVDAKSVKAVLQHLEHTILGALHKKGAGEFTLPGLFKVTSVKVPATKRRFGKNPFTGLEQWFEAKPATVRVKVRALKKVKDAAVNG</sequence>
<dbReference type="KEGG" id="rmn:TK49_19455"/>
<keyword evidence="2 7" id="KW-0238">DNA-binding</keyword>
<evidence type="ECO:0000313" key="10">
    <source>
        <dbReference type="Proteomes" id="UP001190452"/>
    </source>
</evidence>
<dbReference type="Gene3D" id="4.10.520.10">
    <property type="entry name" value="IHF-like DNA-binding proteins"/>
    <property type="match status" value="1"/>
</dbReference>
<organism evidence="5 9">
    <name type="scientific">Ralstonia mannitolilytica</name>
    <dbReference type="NCBI Taxonomy" id="105219"/>
    <lineage>
        <taxon>Bacteria</taxon>
        <taxon>Pseudomonadati</taxon>
        <taxon>Pseudomonadota</taxon>
        <taxon>Betaproteobacteria</taxon>
        <taxon>Burkholderiales</taxon>
        <taxon>Burkholderiaceae</taxon>
        <taxon>Ralstonia</taxon>
    </lineage>
</organism>
<dbReference type="Pfam" id="PF00216">
    <property type="entry name" value="Bac_DNA_binding"/>
    <property type="match status" value="1"/>
</dbReference>
<evidence type="ECO:0000256" key="2">
    <source>
        <dbReference type="ARBA" id="ARBA00023125"/>
    </source>
</evidence>
<dbReference type="CDD" id="cd13834">
    <property type="entry name" value="HU_like"/>
    <property type="match status" value="1"/>
</dbReference>
<evidence type="ECO:0000313" key="6">
    <source>
        <dbReference type="EMBL" id="CAJ0862375.1"/>
    </source>
</evidence>
<dbReference type="EMBL" id="CAUDKV010000005">
    <property type="protein sequence ID" value="CAJ0862375.1"/>
    <property type="molecule type" value="Genomic_DNA"/>
</dbReference>
<evidence type="ECO:0000256" key="3">
    <source>
        <dbReference type="RuleBase" id="RU003939"/>
    </source>
</evidence>
<gene>
    <name evidence="7" type="ORF">NCTC10894_04357</name>
    <name evidence="6" type="ORF">R77569_01519</name>
    <name evidence="5" type="ORF">R77591_00998</name>
</gene>
<dbReference type="GeneID" id="34793574"/>